<dbReference type="Pfam" id="PF20605">
    <property type="entry name" value="Antitox_RHH"/>
    <property type="match status" value="1"/>
</dbReference>
<sequence length="81" mass="9186">MNRFAPSLSGSDLPDNEDETTLGKVLVRFTKPQRRALKQLALDTEKPAETLMHEALVLLLRHYGRDIPTSPRLKDDDLDQS</sequence>
<dbReference type="InterPro" id="IPR046765">
    <property type="entry name" value="Antitox_RHH"/>
</dbReference>
<evidence type="ECO:0000313" key="3">
    <source>
        <dbReference type="Proteomes" id="UP000008850"/>
    </source>
</evidence>
<dbReference type="AlphaFoldDB" id="G4RDV6"/>
<accession>G4RDV6</accession>
<feature type="domain" description="Antitoxin-like ribbon-helix-helix" evidence="1">
    <location>
        <begin position="34"/>
        <end position="65"/>
    </location>
</feature>
<organism evidence="2 3">
    <name type="scientific">Pelagibacterium halotolerans (strain DSM 22347 / JCM 15775 / CGMCC 1.7692 / B2)</name>
    <dbReference type="NCBI Taxonomy" id="1082931"/>
    <lineage>
        <taxon>Bacteria</taxon>
        <taxon>Pseudomonadati</taxon>
        <taxon>Pseudomonadota</taxon>
        <taxon>Alphaproteobacteria</taxon>
        <taxon>Hyphomicrobiales</taxon>
        <taxon>Devosiaceae</taxon>
        <taxon>Pelagibacterium</taxon>
    </lineage>
</organism>
<proteinExistence type="predicted"/>
<keyword evidence="3" id="KW-1185">Reference proteome</keyword>
<evidence type="ECO:0000259" key="1">
    <source>
        <dbReference type="Pfam" id="PF20605"/>
    </source>
</evidence>
<protein>
    <recommendedName>
        <fullName evidence="1">Antitoxin-like ribbon-helix-helix domain-containing protein</fullName>
    </recommendedName>
</protein>
<gene>
    <name evidence="2" type="ordered locus">KKY_3886</name>
</gene>
<dbReference type="KEGG" id="phl:KKY_3886"/>
<reference evidence="2 3" key="1">
    <citation type="journal article" date="2012" name="J. Bacteriol.">
        <title>Complete genome sequence of Pelagibacterium halotolerans B2T.</title>
        <authorList>
            <person name="Huo Y.Y."/>
            <person name="Cheng H."/>
            <person name="Han X.F."/>
            <person name="Jiang X.W."/>
            <person name="Sun C."/>
            <person name="Zhang X.Q."/>
            <person name="Zhu X.F."/>
            <person name="Liu Y.F."/>
            <person name="Li P.F."/>
            <person name="Ni P.X."/>
            <person name="Wu M."/>
        </authorList>
    </citation>
    <scope>NUCLEOTIDE SEQUENCE [LARGE SCALE GENOMIC DNA]</scope>
    <source>
        <strain evidence="3">DSM 22347 / JCM 15775 / CGMCC 1.7692 / B2</strain>
    </source>
</reference>
<dbReference type="Proteomes" id="UP000008850">
    <property type="component" value="Chromosome"/>
</dbReference>
<dbReference type="EMBL" id="CP003075">
    <property type="protein sequence ID" value="AEQ53868.1"/>
    <property type="molecule type" value="Genomic_DNA"/>
</dbReference>
<name>G4RDV6_PELHB</name>
<evidence type="ECO:0000313" key="2">
    <source>
        <dbReference type="EMBL" id="AEQ53868.1"/>
    </source>
</evidence>
<dbReference type="STRING" id="1082931.KKY_3886"/>
<dbReference type="RefSeq" id="WP_014133012.1">
    <property type="nucleotide sequence ID" value="NC_016078.1"/>
</dbReference>
<dbReference type="HOGENOM" id="CLU_2570746_0_0_5"/>